<evidence type="ECO:0000256" key="1">
    <source>
        <dbReference type="SAM" id="SignalP"/>
    </source>
</evidence>
<dbReference type="InParanoid" id="A3GGX5"/>
<feature type="chain" id="PRO_5002652660" description="Secreted protein CSS2 C-terminal domain-containing protein" evidence="1">
    <location>
        <begin position="19"/>
        <end position="201"/>
    </location>
</feature>
<dbReference type="GeneID" id="4851524"/>
<evidence type="ECO:0000313" key="4">
    <source>
        <dbReference type="Proteomes" id="UP000002258"/>
    </source>
</evidence>
<dbReference type="Pfam" id="PF20521">
    <property type="entry name" value="DUF6736"/>
    <property type="match status" value="1"/>
</dbReference>
<evidence type="ECO:0000313" key="3">
    <source>
        <dbReference type="EMBL" id="EAZ63998.2"/>
    </source>
</evidence>
<accession>A3GGX5</accession>
<reference evidence="3 4" key="1">
    <citation type="journal article" date="2007" name="Nat. Biotechnol.">
        <title>Genome sequence of the lignocellulose-bioconverting and xylose-fermenting yeast Pichia stipitis.</title>
        <authorList>
            <person name="Jeffries T.W."/>
            <person name="Grigoriev I.V."/>
            <person name="Grimwood J."/>
            <person name="Laplaza J.M."/>
            <person name="Aerts A."/>
            <person name="Salamov A."/>
            <person name="Schmutz J."/>
            <person name="Lindquist E."/>
            <person name="Dehal P."/>
            <person name="Shapiro H."/>
            <person name="Jin Y.S."/>
            <person name="Passoth V."/>
            <person name="Richardson P.M."/>
        </authorList>
    </citation>
    <scope>NUCLEOTIDE SEQUENCE [LARGE SCALE GENOMIC DNA]</scope>
    <source>
        <strain evidence="4">ATCC 58785 / CBS 6054 / NBRC 10063 / NRRL Y-11545</strain>
    </source>
</reference>
<dbReference type="InterPro" id="IPR046624">
    <property type="entry name" value="CSS2_C"/>
</dbReference>
<dbReference type="KEGG" id="pic:PICST_28774"/>
<sequence>MLKQNLLSILLIACGALGVVIKEKGEDIAFAPAYAIDIDEISNVDEPVEEGGLHVDRSVKSCLHTIAPSSTKFANGTIAATSWYSVLQKVAEAAKSLSDSKTLGMYYGVIDTPNGKMSYSFASGGEDVSTEASKETIQGSLFKAYRSFISNKYNHSWCVELTDGTKWKGYLLVGPDEFVDGECNANSSDDCVGGGENDDYF</sequence>
<keyword evidence="4" id="KW-1185">Reference proteome</keyword>
<keyword evidence="1" id="KW-0732">Signal</keyword>
<evidence type="ECO:0000259" key="2">
    <source>
        <dbReference type="Pfam" id="PF20521"/>
    </source>
</evidence>
<name>A3GGX5_PICST</name>
<comment type="caution">
    <text evidence="3">The sequence shown here is derived from an EMBL/GenBank/DDBJ whole genome shotgun (WGS) entry which is preliminary data.</text>
</comment>
<dbReference type="RefSeq" id="XP_001388021.2">
    <property type="nucleotide sequence ID" value="XM_001387984.1"/>
</dbReference>
<dbReference type="EMBL" id="AAVQ01000001">
    <property type="protein sequence ID" value="EAZ63998.2"/>
    <property type="molecule type" value="Genomic_DNA"/>
</dbReference>
<gene>
    <name evidence="3" type="ORF">PICST_28774</name>
</gene>
<dbReference type="HOGENOM" id="CLU_1315823_0_0_1"/>
<protein>
    <recommendedName>
        <fullName evidence="2">Secreted protein CSS2 C-terminal domain-containing protein</fullName>
    </recommendedName>
</protein>
<dbReference type="eggNOG" id="ENOG502S9BU">
    <property type="taxonomic scope" value="Eukaryota"/>
</dbReference>
<dbReference type="Proteomes" id="UP000002258">
    <property type="component" value="Chromosome 1"/>
</dbReference>
<feature type="domain" description="Secreted protein CSS2 C-terminal" evidence="2">
    <location>
        <begin position="57"/>
        <end position="178"/>
    </location>
</feature>
<feature type="signal peptide" evidence="1">
    <location>
        <begin position="1"/>
        <end position="18"/>
    </location>
</feature>
<organism evidence="3 4">
    <name type="scientific">Scheffersomyces stipitis (strain ATCC 58785 / CBS 6054 / NBRC 10063 / NRRL Y-11545)</name>
    <name type="common">Yeast</name>
    <name type="synonym">Pichia stipitis</name>
    <dbReference type="NCBI Taxonomy" id="322104"/>
    <lineage>
        <taxon>Eukaryota</taxon>
        <taxon>Fungi</taxon>
        <taxon>Dikarya</taxon>
        <taxon>Ascomycota</taxon>
        <taxon>Saccharomycotina</taxon>
        <taxon>Pichiomycetes</taxon>
        <taxon>Debaryomycetaceae</taxon>
        <taxon>Scheffersomyces</taxon>
    </lineage>
</organism>
<proteinExistence type="predicted"/>
<dbReference type="AlphaFoldDB" id="A3GGX5"/>